<accession>A0A834MDL7</accession>
<name>A0A834MDL7_RHYFE</name>
<feature type="compositionally biased region" description="Basic and acidic residues" evidence="1">
    <location>
        <begin position="149"/>
        <end position="162"/>
    </location>
</feature>
<dbReference type="AlphaFoldDB" id="A0A834MDL7"/>
<reference evidence="2" key="1">
    <citation type="submission" date="2020-08" db="EMBL/GenBank/DDBJ databases">
        <title>Genome sequencing and assembly of the red palm weevil Rhynchophorus ferrugineus.</title>
        <authorList>
            <person name="Dias G.B."/>
            <person name="Bergman C.M."/>
            <person name="Manee M."/>
        </authorList>
    </citation>
    <scope>NUCLEOTIDE SEQUENCE</scope>
    <source>
        <strain evidence="2">AA-2017</strain>
        <tissue evidence="2">Whole larva</tissue>
    </source>
</reference>
<evidence type="ECO:0000313" key="2">
    <source>
        <dbReference type="EMBL" id="KAF7274304.1"/>
    </source>
</evidence>
<organism evidence="2 3">
    <name type="scientific">Rhynchophorus ferrugineus</name>
    <name type="common">Red palm weevil</name>
    <name type="synonym">Curculio ferrugineus</name>
    <dbReference type="NCBI Taxonomy" id="354439"/>
    <lineage>
        <taxon>Eukaryota</taxon>
        <taxon>Metazoa</taxon>
        <taxon>Ecdysozoa</taxon>
        <taxon>Arthropoda</taxon>
        <taxon>Hexapoda</taxon>
        <taxon>Insecta</taxon>
        <taxon>Pterygota</taxon>
        <taxon>Neoptera</taxon>
        <taxon>Endopterygota</taxon>
        <taxon>Coleoptera</taxon>
        <taxon>Polyphaga</taxon>
        <taxon>Cucujiformia</taxon>
        <taxon>Curculionidae</taxon>
        <taxon>Dryophthorinae</taxon>
        <taxon>Rhynchophorus</taxon>
    </lineage>
</organism>
<feature type="compositionally biased region" description="Basic residues" evidence="1">
    <location>
        <begin position="113"/>
        <end position="128"/>
    </location>
</feature>
<feature type="compositionally biased region" description="Polar residues" evidence="1">
    <location>
        <begin position="319"/>
        <end position="333"/>
    </location>
</feature>
<sequence>MPKYILHMLYVYIKYTVGAARKYASTPRKETRPKESTLCSINISNIAADFVLIRNETQKYFPDRNNVIHSEDSTVSAGNTQTDFNLTDSDKTLIVGTDSTGDCVVGPEEKKNASKGRKQQNKQKKRKLPGSDQSLNVLKPVEDGVMPGDMKKRDDSQREKQHTERRRRNSAGFDESSNVFELLENDSKDVRPDENEKKHDSKRKKQTADRKKRKLGSDVGLDGKVKTIDSKRKKQPIDKKKIKSPDAHPSWNVLKLLKDDVRLGEEKRNDSQRKKQPTEREKRILSGSDQSSNQCETLDNDIVAEQNIQENSEREKTSEFQNEQSNRNFTSVGEDTDNNDSLILLEANMAEENTANLNVESCDTFTKIKNNKRNITTGKKQDEITESVMELCEDSTFKKRKNRTLFDPTDLSYLDRINLDETFMTTKTNIPNVPSSPKSKQTKNRTKATTTIKNRSIKKKTKPKKQPDTVESPYFNRRSKGNLDGINICEYYSTEVVKLKRLHLGVICKWKWGQNDLLVRSMICGLVYYISKFSDFNEFAKMMWQIYLRLVLVFKMGIRIQSLQLLVS</sequence>
<evidence type="ECO:0000256" key="1">
    <source>
        <dbReference type="SAM" id="MobiDB-lite"/>
    </source>
</evidence>
<feature type="compositionally biased region" description="Polar residues" evidence="1">
    <location>
        <begin position="287"/>
        <end position="296"/>
    </location>
</feature>
<feature type="compositionally biased region" description="Basic and acidic residues" evidence="1">
    <location>
        <begin position="256"/>
        <end position="284"/>
    </location>
</feature>
<dbReference type="Proteomes" id="UP000625711">
    <property type="component" value="Unassembled WGS sequence"/>
</dbReference>
<dbReference type="EMBL" id="JAACXV010012928">
    <property type="protein sequence ID" value="KAF7274304.1"/>
    <property type="molecule type" value="Genomic_DNA"/>
</dbReference>
<feature type="region of interest" description="Disordered" evidence="1">
    <location>
        <begin position="97"/>
        <end position="296"/>
    </location>
</feature>
<feature type="region of interest" description="Disordered" evidence="1">
    <location>
        <begin position="428"/>
        <end position="474"/>
    </location>
</feature>
<feature type="compositionally biased region" description="Basic and acidic residues" evidence="1">
    <location>
        <begin position="221"/>
        <end position="246"/>
    </location>
</feature>
<keyword evidence="3" id="KW-1185">Reference proteome</keyword>
<comment type="caution">
    <text evidence="2">The sequence shown here is derived from an EMBL/GenBank/DDBJ whole genome shotgun (WGS) entry which is preliminary data.</text>
</comment>
<feature type="region of interest" description="Disordered" evidence="1">
    <location>
        <begin position="310"/>
        <end position="337"/>
    </location>
</feature>
<feature type="compositionally biased region" description="Basic residues" evidence="1">
    <location>
        <begin position="200"/>
        <end position="214"/>
    </location>
</feature>
<feature type="compositionally biased region" description="Basic residues" evidence="1">
    <location>
        <begin position="455"/>
        <end position="464"/>
    </location>
</feature>
<protein>
    <submittedName>
        <fullName evidence="2">Uncharacterized protein</fullName>
    </submittedName>
</protein>
<feature type="compositionally biased region" description="Basic and acidic residues" evidence="1">
    <location>
        <begin position="185"/>
        <end position="199"/>
    </location>
</feature>
<gene>
    <name evidence="2" type="ORF">GWI33_013028</name>
</gene>
<proteinExistence type="predicted"/>
<evidence type="ECO:0000313" key="3">
    <source>
        <dbReference type="Proteomes" id="UP000625711"/>
    </source>
</evidence>
<feature type="compositionally biased region" description="Polar residues" evidence="1">
    <location>
        <begin position="428"/>
        <end position="439"/>
    </location>
</feature>